<dbReference type="Pfam" id="PF03551">
    <property type="entry name" value="PadR"/>
    <property type="match status" value="1"/>
</dbReference>
<dbReference type="EMBL" id="AP027452">
    <property type="protein sequence ID" value="BDY26672.1"/>
    <property type="molecule type" value="Genomic_DNA"/>
</dbReference>
<sequence>MSLRHALLAVLTAEPMTGYDLIKYFDGTVATFWSAPHSQIYPELRRMEEARLITAEVASRGERAQKRVYSITEDGVKALENWLSDVEVANPGRDAIRLRAAHFEFSSYAVARRQLTEHLAMYEERLGRLQRMLGDLDDRTVPLLRRRLEQRPADEHEAIIAFKKFAFSGQIAQAEAEISWAQQGLAMLDDLEARRIPLWGSDSDAASAGH</sequence>
<dbReference type="Gene3D" id="1.10.10.10">
    <property type="entry name" value="Winged helix-like DNA-binding domain superfamily/Winged helix DNA-binding domain"/>
    <property type="match status" value="1"/>
</dbReference>
<gene>
    <name evidence="3" type="ORF">hbim_00587</name>
</gene>
<dbReference type="InterPro" id="IPR036390">
    <property type="entry name" value="WH_DNA-bd_sf"/>
</dbReference>
<organism evidence="3 4">
    <name type="scientific">Mycolicibacterium mageritense</name>
    <name type="common">Mycobacterium mageritense</name>
    <dbReference type="NCBI Taxonomy" id="53462"/>
    <lineage>
        <taxon>Bacteria</taxon>
        <taxon>Bacillati</taxon>
        <taxon>Actinomycetota</taxon>
        <taxon>Actinomycetes</taxon>
        <taxon>Mycobacteriales</taxon>
        <taxon>Mycobacteriaceae</taxon>
        <taxon>Mycolicibacterium</taxon>
    </lineage>
</organism>
<dbReference type="PANTHER" id="PTHR43252:SF4">
    <property type="entry name" value="TRANSCRIPTIONAL REGULATORY PROTEIN"/>
    <property type="match status" value="1"/>
</dbReference>
<accession>A0AAI8TQH0</accession>
<feature type="domain" description="Transcription regulator PadR N-terminal" evidence="2">
    <location>
        <begin position="7"/>
        <end position="80"/>
    </location>
</feature>
<dbReference type="InterPro" id="IPR036388">
    <property type="entry name" value="WH-like_DNA-bd_sf"/>
</dbReference>
<dbReference type="RefSeq" id="WP_286213401.1">
    <property type="nucleotide sequence ID" value="NZ_AP027452.1"/>
</dbReference>
<evidence type="ECO:0000313" key="3">
    <source>
        <dbReference type="EMBL" id="BDY26672.1"/>
    </source>
</evidence>
<feature type="coiled-coil region" evidence="1">
    <location>
        <begin position="112"/>
        <end position="139"/>
    </location>
</feature>
<dbReference type="PANTHER" id="PTHR43252">
    <property type="entry name" value="TRANSCRIPTIONAL REGULATOR YQJI"/>
    <property type="match status" value="1"/>
</dbReference>
<name>A0AAI8TQH0_MYCME</name>
<protein>
    <recommendedName>
        <fullName evidence="2">Transcription regulator PadR N-terminal domain-containing protein</fullName>
    </recommendedName>
</protein>
<reference evidence="3" key="1">
    <citation type="submission" date="2023-03" db="EMBL/GenBank/DDBJ databases">
        <title>Draft genome sequence of a Mycolicibacterium mageritense strain H4_3_1 isolated from a hybrid biological-inorganic system reactor.</title>
        <authorList>
            <person name="Feng X."/>
            <person name="Kazama D."/>
            <person name="Sato K."/>
            <person name="Kobayashi H."/>
        </authorList>
    </citation>
    <scope>NUCLEOTIDE SEQUENCE</scope>
    <source>
        <strain evidence="3">H4_3_1</strain>
    </source>
</reference>
<keyword evidence="1" id="KW-0175">Coiled coil</keyword>
<dbReference type="InterPro" id="IPR005149">
    <property type="entry name" value="Tscrpt_reg_PadR_N"/>
</dbReference>
<evidence type="ECO:0000256" key="1">
    <source>
        <dbReference type="SAM" id="Coils"/>
    </source>
</evidence>
<evidence type="ECO:0000259" key="2">
    <source>
        <dbReference type="Pfam" id="PF03551"/>
    </source>
</evidence>
<dbReference type="AlphaFoldDB" id="A0AAI8TQH0"/>
<dbReference type="SUPFAM" id="SSF46785">
    <property type="entry name" value="Winged helix' DNA-binding domain"/>
    <property type="match status" value="1"/>
</dbReference>
<proteinExistence type="predicted"/>
<evidence type="ECO:0000313" key="4">
    <source>
        <dbReference type="Proteomes" id="UP001241092"/>
    </source>
</evidence>
<dbReference type="Proteomes" id="UP001241092">
    <property type="component" value="Chromosome"/>
</dbReference>